<dbReference type="AlphaFoldDB" id="A0A0B6YUG0"/>
<feature type="non-terminal residue" evidence="2">
    <location>
        <position position="1"/>
    </location>
</feature>
<sequence length="68" mass="7986">DSNLQHSEGQTMILITLPKRLPPKVIDLFKYLFHCQEPPEKQKKCSDERKPKKKQLSITEESSQINKH</sequence>
<accession>A0A0B6YUG0</accession>
<feature type="region of interest" description="Disordered" evidence="1">
    <location>
        <begin position="40"/>
        <end position="68"/>
    </location>
</feature>
<gene>
    <name evidence="2" type="primary">ORF37721</name>
</gene>
<protein>
    <submittedName>
        <fullName evidence="2">Uncharacterized protein</fullName>
    </submittedName>
</protein>
<feature type="compositionally biased region" description="Basic and acidic residues" evidence="1">
    <location>
        <begin position="40"/>
        <end position="50"/>
    </location>
</feature>
<evidence type="ECO:0000313" key="2">
    <source>
        <dbReference type="EMBL" id="CEK59878.1"/>
    </source>
</evidence>
<reference evidence="2" key="1">
    <citation type="submission" date="2014-12" db="EMBL/GenBank/DDBJ databases">
        <title>Insight into the proteome of Arion vulgaris.</title>
        <authorList>
            <person name="Aradska J."/>
            <person name="Bulat T."/>
            <person name="Smidak R."/>
            <person name="Sarate P."/>
            <person name="Gangsoo J."/>
            <person name="Sialana F."/>
            <person name="Bilban M."/>
            <person name="Lubec G."/>
        </authorList>
    </citation>
    <scope>NUCLEOTIDE SEQUENCE</scope>
    <source>
        <tissue evidence="2">Skin</tissue>
    </source>
</reference>
<dbReference type="EMBL" id="HACG01013013">
    <property type="protein sequence ID" value="CEK59878.1"/>
    <property type="molecule type" value="Transcribed_RNA"/>
</dbReference>
<proteinExistence type="predicted"/>
<evidence type="ECO:0000256" key="1">
    <source>
        <dbReference type="SAM" id="MobiDB-lite"/>
    </source>
</evidence>
<organism evidence="2">
    <name type="scientific">Arion vulgaris</name>
    <dbReference type="NCBI Taxonomy" id="1028688"/>
    <lineage>
        <taxon>Eukaryota</taxon>
        <taxon>Metazoa</taxon>
        <taxon>Spiralia</taxon>
        <taxon>Lophotrochozoa</taxon>
        <taxon>Mollusca</taxon>
        <taxon>Gastropoda</taxon>
        <taxon>Heterobranchia</taxon>
        <taxon>Euthyneura</taxon>
        <taxon>Panpulmonata</taxon>
        <taxon>Eupulmonata</taxon>
        <taxon>Stylommatophora</taxon>
        <taxon>Helicina</taxon>
        <taxon>Arionoidea</taxon>
        <taxon>Arionidae</taxon>
        <taxon>Arion</taxon>
    </lineage>
</organism>
<feature type="compositionally biased region" description="Polar residues" evidence="1">
    <location>
        <begin position="56"/>
        <end position="68"/>
    </location>
</feature>
<name>A0A0B6YUG0_9EUPU</name>